<dbReference type="RefSeq" id="WP_086789107.1">
    <property type="nucleotide sequence ID" value="NZ_JAGIOO010000001.1"/>
</dbReference>
<keyword evidence="1 3" id="KW-0456">Lyase</keyword>
<dbReference type="InterPro" id="IPR011234">
    <property type="entry name" value="Fumarylacetoacetase-like_C"/>
</dbReference>
<feature type="domain" description="Fumarylacetoacetase-like C-terminal" evidence="2">
    <location>
        <begin position="102"/>
        <end position="255"/>
    </location>
</feature>
<dbReference type="PANTHER" id="PTHR30143">
    <property type="entry name" value="ACID HYDRATASE"/>
    <property type="match status" value="1"/>
</dbReference>
<evidence type="ECO:0000313" key="3">
    <source>
        <dbReference type="EMBL" id="MBP2478090.1"/>
    </source>
</evidence>
<organism evidence="3 4">
    <name type="scientific">Crossiella equi</name>
    <dbReference type="NCBI Taxonomy" id="130796"/>
    <lineage>
        <taxon>Bacteria</taxon>
        <taxon>Bacillati</taxon>
        <taxon>Actinomycetota</taxon>
        <taxon>Actinomycetes</taxon>
        <taxon>Pseudonocardiales</taxon>
        <taxon>Pseudonocardiaceae</taxon>
        <taxon>Crossiella</taxon>
    </lineage>
</organism>
<sequence>MLTAEQRAQAATALLAAETSRQPIRPLVRSHRGIDVTDAYEIQLLNIRRRLDTGARVVGHKVGLSSAAMQQMMGVTEPDYGHLLDDMRLSEHEPADASRYCQPRVEVEVAFLLGEDVPPGCTEAQVLARTAYLAPAIELIDSRIEDWRISLPDTVADNASSAAFVLGAARVPPSHLDVKGIWATLTRNGEVLAKGRSDAVLGNPATAVAWLAGKVAAFGVHLRAGDVVLPGSCTRAYDARPGDVFDAEFAGLGTVHLAFREGAA</sequence>
<dbReference type="SUPFAM" id="SSF56529">
    <property type="entry name" value="FAH"/>
    <property type="match status" value="1"/>
</dbReference>
<comment type="caution">
    <text evidence="3">The sequence shown here is derived from an EMBL/GenBank/DDBJ whole genome shotgun (WGS) entry which is preliminary data.</text>
</comment>
<protein>
    <submittedName>
        <fullName evidence="3">2-keto-4-pentenoate hydratase</fullName>
        <ecNumber evidence="3">4.2.1.80</ecNumber>
    </submittedName>
</protein>
<evidence type="ECO:0000259" key="2">
    <source>
        <dbReference type="Pfam" id="PF01557"/>
    </source>
</evidence>
<keyword evidence="4" id="KW-1185">Reference proteome</keyword>
<dbReference type="GO" id="GO:0008684">
    <property type="term" value="F:2-oxopent-4-enoate hydratase activity"/>
    <property type="evidence" value="ECO:0007669"/>
    <property type="project" value="UniProtKB-EC"/>
</dbReference>
<evidence type="ECO:0000256" key="1">
    <source>
        <dbReference type="ARBA" id="ARBA00023239"/>
    </source>
</evidence>
<dbReference type="InterPro" id="IPR050772">
    <property type="entry name" value="Hydratase-Decarb/MhpD_sf"/>
</dbReference>
<name>A0ABS5AQX3_9PSEU</name>
<dbReference type="Gene3D" id="3.90.850.10">
    <property type="entry name" value="Fumarylacetoacetase-like, C-terminal domain"/>
    <property type="match status" value="1"/>
</dbReference>
<gene>
    <name evidence="3" type="ORF">JOF53_006962</name>
</gene>
<evidence type="ECO:0000313" key="4">
    <source>
        <dbReference type="Proteomes" id="UP001519363"/>
    </source>
</evidence>
<accession>A0ABS5AQX3</accession>
<dbReference type="Pfam" id="PF01557">
    <property type="entry name" value="FAA_hydrolase"/>
    <property type="match status" value="1"/>
</dbReference>
<dbReference type="InterPro" id="IPR036663">
    <property type="entry name" value="Fumarylacetoacetase_C_sf"/>
</dbReference>
<proteinExistence type="predicted"/>
<reference evidence="3 4" key="1">
    <citation type="submission" date="2021-03" db="EMBL/GenBank/DDBJ databases">
        <title>Sequencing the genomes of 1000 actinobacteria strains.</title>
        <authorList>
            <person name="Klenk H.-P."/>
        </authorList>
    </citation>
    <scope>NUCLEOTIDE SEQUENCE [LARGE SCALE GENOMIC DNA]</scope>
    <source>
        <strain evidence="3 4">DSM 44580</strain>
    </source>
</reference>
<dbReference type="Proteomes" id="UP001519363">
    <property type="component" value="Unassembled WGS sequence"/>
</dbReference>
<dbReference type="EC" id="4.2.1.80" evidence="3"/>
<dbReference type="EMBL" id="JAGIOO010000001">
    <property type="protein sequence ID" value="MBP2478090.1"/>
    <property type="molecule type" value="Genomic_DNA"/>
</dbReference>
<dbReference type="PANTHER" id="PTHR30143:SF0">
    <property type="entry name" value="2-KETO-4-PENTENOATE HYDRATASE"/>
    <property type="match status" value="1"/>
</dbReference>